<dbReference type="AlphaFoldDB" id="A0A453KJT9"/>
<proteinExistence type="predicted"/>
<dbReference type="EnsemblPlants" id="AET5Gv20438100.13">
    <property type="protein sequence ID" value="AET5Gv20438100.13"/>
    <property type="gene ID" value="AET5Gv20438100"/>
</dbReference>
<reference evidence="2" key="3">
    <citation type="journal article" date="2017" name="Nature">
        <title>Genome sequence of the progenitor of the wheat D genome Aegilops tauschii.</title>
        <authorList>
            <person name="Luo M.C."/>
            <person name="Gu Y.Q."/>
            <person name="Puiu D."/>
            <person name="Wang H."/>
            <person name="Twardziok S.O."/>
            <person name="Deal K.R."/>
            <person name="Huo N."/>
            <person name="Zhu T."/>
            <person name="Wang L."/>
            <person name="Wang Y."/>
            <person name="McGuire P.E."/>
            <person name="Liu S."/>
            <person name="Long H."/>
            <person name="Ramasamy R.K."/>
            <person name="Rodriguez J.C."/>
            <person name="Van S.L."/>
            <person name="Yuan L."/>
            <person name="Wang Z."/>
            <person name="Xia Z."/>
            <person name="Xiao L."/>
            <person name="Anderson O.D."/>
            <person name="Ouyang S."/>
            <person name="Liang Y."/>
            <person name="Zimin A.V."/>
            <person name="Pertea G."/>
            <person name="Qi P."/>
            <person name="Bennetzen J.L."/>
            <person name="Dai X."/>
            <person name="Dawson M.W."/>
            <person name="Muller H.G."/>
            <person name="Kugler K."/>
            <person name="Rivarola-Duarte L."/>
            <person name="Spannagl M."/>
            <person name="Mayer K.F.X."/>
            <person name="Lu F.H."/>
            <person name="Bevan M.W."/>
            <person name="Leroy P."/>
            <person name="Li P."/>
            <person name="You F.M."/>
            <person name="Sun Q."/>
            <person name="Liu Z."/>
            <person name="Lyons E."/>
            <person name="Wicker T."/>
            <person name="Salzberg S.L."/>
            <person name="Devos K.M."/>
            <person name="Dvorak J."/>
        </authorList>
    </citation>
    <scope>NUCLEOTIDE SEQUENCE [LARGE SCALE GENOMIC DNA]</scope>
    <source>
        <strain evidence="2">cv. AL8/78</strain>
    </source>
</reference>
<sequence>SKDTNTPATPPLSRDVFTGYSGHSLRSLGALPSPAGRNSLPDVSIPLCLSPPPRLANPSETPRRSRPVLAQRRDGSRAPPRAGHEAMR</sequence>
<organism evidence="2 3">
    <name type="scientific">Aegilops tauschii subsp. strangulata</name>
    <name type="common">Goatgrass</name>
    <dbReference type="NCBI Taxonomy" id="200361"/>
    <lineage>
        <taxon>Eukaryota</taxon>
        <taxon>Viridiplantae</taxon>
        <taxon>Streptophyta</taxon>
        <taxon>Embryophyta</taxon>
        <taxon>Tracheophyta</taxon>
        <taxon>Spermatophyta</taxon>
        <taxon>Magnoliopsida</taxon>
        <taxon>Liliopsida</taxon>
        <taxon>Poales</taxon>
        <taxon>Poaceae</taxon>
        <taxon>BOP clade</taxon>
        <taxon>Pooideae</taxon>
        <taxon>Triticodae</taxon>
        <taxon>Triticeae</taxon>
        <taxon>Triticinae</taxon>
        <taxon>Aegilops</taxon>
    </lineage>
</organism>
<dbReference type="Proteomes" id="UP000015105">
    <property type="component" value="Chromosome 5D"/>
</dbReference>
<evidence type="ECO:0000256" key="1">
    <source>
        <dbReference type="SAM" id="MobiDB-lite"/>
    </source>
</evidence>
<reference evidence="2" key="4">
    <citation type="submission" date="2019-03" db="UniProtKB">
        <authorList>
            <consortium name="EnsemblPlants"/>
        </authorList>
    </citation>
    <scope>IDENTIFICATION</scope>
</reference>
<reference evidence="2" key="5">
    <citation type="journal article" date="2021" name="G3 (Bethesda)">
        <title>Aegilops tauschii genome assembly Aet v5.0 features greater sequence contiguity and improved annotation.</title>
        <authorList>
            <person name="Wang L."/>
            <person name="Zhu T."/>
            <person name="Rodriguez J.C."/>
            <person name="Deal K.R."/>
            <person name="Dubcovsky J."/>
            <person name="McGuire P.E."/>
            <person name="Lux T."/>
            <person name="Spannagl M."/>
            <person name="Mayer K.F.X."/>
            <person name="Baldrich P."/>
            <person name="Meyers B.C."/>
            <person name="Huo N."/>
            <person name="Gu Y.Q."/>
            <person name="Zhou H."/>
            <person name="Devos K.M."/>
            <person name="Bennetzen J.L."/>
            <person name="Unver T."/>
            <person name="Budak H."/>
            <person name="Gulick P.J."/>
            <person name="Galiba G."/>
            <person name="Kalapos B."/>
            <person name="Nelson D.R."/>
            <person name="Li P."/>
            <person name="You F.M."/>
            <person name="Luo M.C."/>
            <person name="Dvorak J."/>
        </authorList>
    </citation>
    <scope>NUCLEOTIDE SEQUENCE [LARGE SCALE GENOMIC DNA]</scope>
    <source>
        <strain evidence="2">cv. AL8/78</strain>
    </source>
</reference>
<accession>A0A453KJT9</accession>
<evidence type="ECO:0000313" key="2">
    <source>
        <dbReference type="EnsemblPlants" id="AET5Gv20438100.13"/>
    </source>
</evidence>
<dbReference type="Gramene" id="AET5Gv20438100.13">
    <property type="protein sequence ID" value="AET5Gv20438100.13"/>
    <property type="gene ID" value="AET5Gv20438100"/>
</dbReference>
<protein>
    <submittedName>
        <fullName evidence="2">Uncharacterized protein</fullName>
    </submittedName>
</protein>
<feature type="region of interest" description="Disordered" evidence="1">
    <location>
        <begin position="1"/>
        <end position="88"/>
    </location>
</feature>
<reference evidence="3" key="1">
    <citation type="journal article" date="2014" name="Science">
        <title>Ancient hybridizations among the ancestral genomes of bread wheat.</title>
        <authorList>
            <consortium name="International Wheat Genome Sequencing Consortium,"/>
            <person name="Marcussen T."/>
            <person name="Sandve S.R."/>
            <person name="Heier L."/>
            <person name="Spannagl M."/>
            <person name="Pfeifer M."/>
            <person name="Jakobsen K.S."/>
            <person name="Wulff B.B."/>
            <person name="Steuernagel B."/>
            <person name="Mayer K.F."/>
            <person name="Olsen O.A."/>
        </authorList>
    </citation>
    <scope>NUCLEOTIDE SEQUENCE [LARGE SCALE GENOMIC DNA]</scope>
    <source>
        <strain evidence="3">cv. AL8/78</strain>
    </source>
</reference>
<feature type="compositionally biased region" description="Basic and acidic residues" evidence="1">
    <location>
        <begin position="71"/>
        <end position="88"/>
    </location>
</feature>
<reference evidence="3" key="2">
    <citation type="journal article" date="2017" name="Nat. Plants">
        <title>The Aegilops tauschii genome reveals multiple impacts of transposons.</title>
        <authorList>
            <person name="Zhao G."/>
            <person name="Zou C."/>
            <person name="Li K."/>
            <person name="Wang K."/>
            <person name="Li T."/>
            <person name="Gao L."/>
            <person name="Zhang X."/>
            <person name="Wang H."/>
            <person name="Yang Z."/>
            <person name="Liu X."/>
            <person name="Jiang W."/>
            <person name="Mao L."/>
            <person name="Kong X."/>
            <person name="Jiao Y."/>
            <person name="Jia J."/>
        </authorList>
    </citation>
    <scope>NUCLEOTIDE SEQUENCE [LARGE SCALE GENOMIC DNA]</scope>
    <source>
        <strain evidence="3">cv. AL8/78</strain>
    </source>
</reference>
<keyword evidence="3" id="KW-1185">Reference proteome</keyword>
<name>A0A453KJT9_AEGTS</name>
<evidence type="ECO:0000313" key="3">
    <source>
        <dbReference type="Proteomes" id="UP000015105"/>
    </source>
</evidence>